<accession>Q2IHF0</accession>
<dbReference type="KEGG" id="ade:Adeh_4243"/>
<proteinExistence type="predicted"/>
<dbReference type="Gene3D" id="2.40.10.220">
    <property type="entry name" value="predicted glycosyltransferase like domains"/>
    <property type="match status" value="1"/>
</dbReference>
<reference evidence="2" key="1">
    <citation type="submission" date="2006-01" db="EMBL/GenBank/DDBJ databases">
        <title>Complete sequence of Anaeromyxobacter dehalogenans 2CP-C.</title>
        <authorList>
            <consortium name="US DOE Joint Genome Institute"/>
            <person name="Copeland A."/>
            <person name="Lucas S."/>
            <person name="Lapidus A."/>
            <person name="Barry K."/>
            <person name="Detter J.C."/>
            <person name="Glavina T."/>
            <person name="Hammon N."/>
            <person name="Israni S."/>
            <person name="Pitluck S."/>
            <person name="Brettin T."/>
            <person name="Bruce D."/>
            <person name="Han C."/>
            <person name="Tapia R."/>
            <person name="Gilna P."/>
            <person name="Kiss H."/>
            <person name="Schmutz J."/>
            <person name="Larimer F."/>
            <person name="Land M."/>
            <person name="Kyrpides N."/>
            <person name="Anderson I."/>
            <person name="Sanford R.A."/>
            <person name="Ritalahti K.M."/>
            <person name="Thomas H.S."/>
            <person name="Kirby J.R."/>
            <person name="Zhulin I.B."/>
            <person name="Loeffler F.E."/>
            <person name="Richardson P."/>
        </authorList>
    </citation>
    <scope>NUCLEOTIDE SEQUENCE</scope>
    <source>
        <strain evidence="2">2CP-C</strain>
    </source>
</reference>
<dbReference type="EMBL" id="CP000251">
    <property type="protein sequence ID" value="ABC84007.1"/>
    <property type="molecule type" value="Genomic_DNA"/>
</dbReference>
<evidence type="ECO:0000313" key="2">
    <source>
        <dbReference type="EMBL" id="ABC84007.1"/>
    </source>
</evidence>
<evidence type="ECO:0000259" key="1">
    <source>
        <dbReference type="Pfam" id="PF07238"/>
    </source>
</evidence>
<feature type="domain" description="PilZ" evidence="1">
    <location>
        <begin position="36"/>
        <end position="132"/>
    </location>
</feature>
<gene>
    <name evidence="2" type="ordered locus">Adeh_4243</name>
</gene>
<dbReference type="InterPro" id="IPR009875">
    <property type="entry name" value="PilZ_domain"/>
</dbReference>
<evidence type="ECO:0000313" key="3">
    <source>
        <dbReference type="Proteomes" id="UP000001935"/>
    </source>
</evidence>
<dbReference type="Pfam" id="PF07238">
    <property type="entry name" value="PilZ"/>
    <property type="match status" value="1"/>
</dbReference>
<dbReference type="AlphaFoldDB" id="Q2IHF0"/>
<dbReference type="HOGENOM" id="CLU_917145_0_0_7"/>
<dbReference type="SUPFAM" id="SSF141371">
    <property type="entry name" value="PilZ domain-like"/>
    <property type="match status" value="1"/>
</dbReference>
<dbReference type="Proteomes" id="UP000001935">
    <property type="component" value="Chromosome"/>
</dbReference>
<name>Q2IHF0_ANADE</name>
<protein>
    <recommendedName>
        <fullName evidence="1">PilZ domain-containing protein</fullName>
    </recommendedName>
</protein>
<sequence length="303" mass="32210">MGRRVVVGQRVGVGGCSVRGGGVSSSMRGFPQVDYRRDPRLPVSAPAVLAASDGRWDVIAEDFAAGGCRVVSPVPLRLGTAAYLTLQLPSGAGHVAATATVAWNTAAPPWRIGFAFARSGGEERARQVRALLDANPRLGRRPQPLRPSARLRLGAPPDPCPVFTRDERVVLRAARDALAVRELFGRHAVRAVELRRALQGLMLHGWIQTGAPRATDRRWSAVLAETLSTGGARATRDRPADGAGYRPLRGRRAQAFVDLARAESAEGHDASAVEWLQAALAASPEDPFILAALDALTVGHARG</sequence>
<dbReference type="GO" id="GO:0035438">
    <property type="term" value="F:cyclic-di-GMP binding"/>
    <property type="evidence" value="ECO:0007669"/>
    <property type="project" value="InterPro"/>
</dbReference>
<organism evidence="2 3">
    <name type="scientific">Anaeromyxobacter dehalogenans (strain 2CP-C)</name>
    <dbReference type="NCBI Taxonomy" id="290397"/>
    <lineage>
        <taxon>Bacteria</taxon>
        <taxon>Pseudomonadati</taxon>
        <taxon>Myxococcota</taxon>
        <taxon>Myxococcia</taxon>
        <taxon>Myxococcales</taxon>
        <taxon>Cystobacterineae</taxon>
        <taxon>Anaeromyxobacteraceae</taxon>
        <taxon>Anaeromyxobacter</taxon>
    </lineage>
</organism>
<dbReference type="STRING" id="290397.Adeh_4243"/>